<dbReference type="EMBL" id="CP059734">
    <property type="protein sequence ID" value="WDE08652.1"/>
    <property type="molecule type" value="Genomic_DNA"/>
</dbReference>
<dbReference type="InterPro" id="IPR011990">
    <property type="entry name" value="TPR-like_helical_dom_sf"/>
</dbReference>
<gene>
    <name evidence="1" type="ORF">SG34_032565</name>
</gene>
<accession>A0AAF0CAK5</accession>
<dbReference type="Gene3D" id="1.25.40.10">
    <property type="entry name" value="Tetratricopeptide repeat domain"/>
    <property type="match status" value="1"/>
</dbReference>
<proteinExistence type="predicted"/>
<evidence type="ECO:0000313" key="1">
    <source>
        <dbReference type="EMBL" id="WDE08652.1"/>
    </source>
</evidence>
<sequence length="112" mass="12636">MFKKMQTDWMLLMANLYIQQDKFSRALCLLEAAELKAPERADIKKALALTLLELGEARRCLAVLKSLSGQVFTEGEKASLLLLKSRALWLDGDHDGAQRAMKRRCAVMLGIR</sequence>
<dbReference type="KEGG" id="tvd:SG34_032565"/>
<dbReference type="RefSeq" id="WP_053047075.1">
    <property type="nucleotide sequence ID" value="NZ_CP059734.1"/>
</dbReference>
<protein>
    <recommendedName>
        <fullName evidence="3">Type III secretion protein</fullName>
    </recommendedName>
</protein>
<reference evidence="1 2" key="1">
    <citation type="journal article" date="2015" name="Genome Announc.">
        <title>Draft Genome Sequences of Marine Isolates of Thalassomonas viridans and Thalassomonas actiniarum.</title>
        <authorList>
            <person name="Olonade I."/>
            <person name="van Zyl L.J."/>
            <person name="Trindade M."/>
        </authorList>
    </citation>
    <scope>NUCLEOTIDE SEQUENCE [LARGE SCALE GENOMIC DNA]</scope>
    <source>
        <strain evidence="1 2">XOM25</strain>
    </source>
</reference>
<dbReference type="Proteomes" id="UP000032352">
    <property type="component" value="Chromosome pTvir"/>
</dbReference>
<organism evidence="1 2">
    <name type="scientific">Thalassomonas viridans</name>
    <dbReference type="NCBI Taxonomy" id="137584"/>
    <lineage>
        <taxon>Bacteria</taxon>
        <taxon>Pseudomonadati</taxon>
        <taxon>Pseudomonadota</taxon>
        <taxon>Gammaproteobacteria</taxon>
        <taxon>Alteromonadales</taxon>
        <taxon>Colwelliaceae</taxon>
        <taxon>Thalassomonas</taxon>
    </lineage>
</organism>
<evidence type="ECO:0000313" key="2">
    <source>
        <dbReference type="Proteomes" id="UP000032352"/>
    </source>
</evidence>
<keyword evidence="2" id="KW-1185">Reference proteome</keyword>
<evidence type="ECO:0008006" key="3">
    <source>
        <dbReference type="Google" id="ProtNLM"/>
    </source>
</evidence>
<dbReference type="AlphaFoldDB" id="A0AAF0CAK5"/>
<name>A0AAF0CAK5_9GAMM</name>
<reference evidence="1 2" key="2">
    <citation type="journal article" date="2022" name="Mar. Drugs">
        <title>Bioassay-Guided Fractionation Leads to the Detection of Cholic Acid Generated by the Rare Thalassomonas sp.</title>
        <authorList>
            <person name="Pheiffer F."/>
            <person name="Schneider Y.K."/>
            <person name="Hansen E.H."/>
            <person name="Andersen J.H."/>
            <person name="Isaksson J."/>
            <person name="Busche T."/>
            <person name="R C."/>
            <person name="Kalinowski J."/>
            <person name="Zyl L.V."/>
            <person name="Trindade M."/>
        </authorList>
    </citation>
    <scope>NUCLEOTIDE SEQUENCE [LARGE SCALE GENOMIC DNA]</scope>
    <source>
        <strain evidence="1 2">XOM25</strain>
    </source>
</reference>
<dbReference type="SUPFAM" id="SSF48452">
    <property type="entry name" value="TPR-like"/>
    <property type="match status" value="1"/>
</dbReference>